<evidence type="ECO:0000313" key="20">
    <source>
        <dbReference type="EMBL" id="AMC94158.1"/>
    </source>
</evidence>
<dbReference type="InterPro" id="IPR005000">
    <property type="entry name" value="Aldolase/citrate-lyase_domain"/>
</dbReference>
<dbReference type="FunFam" id="3.20.20.60:FF:000008">
    <property type="entry name" value="Citrate (Pro-3S)-lyase subunit beta"/>
    <property type="match status" value="1"/>
</dbReference>
<dbReference type="RefSeq" id="WP_067633578.1">
    <property type="nucleotide sequence ID" value="NZ_CP013213.1"/>
</dbReference>
<sequence>MERLRRTMMFIPASNPGMLRDANLYGADSIMFDLEDSISLKEKDTSRFLLYQAVKTLDFGTTETVVRVNDLSNGGVDDIHAMVRAGIDVIRLPKTETKEDVIAAEKVILDAETKCGREIGSTKIFAAIEGPLGVLNAYSIATASERLVGIALGAEDYVTAMKTRRYPERNSDEIFFARSMIVHAARAAGIAAVDTVFSDVNDSETFERETAFIRQLGFDGKSVINPRQIPIVNKVYRPTDKEIANALDVIAAIQEAESKGLGVISLNGKMIDKPIVERAERVIMLAKAAGINLNAKETDHGKE</sequence>
<dbReference type="STRING" id="1514105.AOC36_09200"/>
<dbReference type="GO" id="GO:0005737">
    <property type="term" value="C:cytoplasm"/>
    <property type="evidence" value="ECO:0007669"/>
    <property type="project" value="UniProtKB-SubCell"/>
</dbReference>
<dbReference type="GO" id="GO:0006107">
    <property type="term" value="P:oxaloacetate metabolic process"/>
    <property type="evidence" value="ECO:0007669"/>
    <property type="project" value="TreeGrafter"/>
</dbReference>
<evidence type="ECO:0000256" key="14">
    <source>
        <dbReference type="ARBA" id="ARBA00032495"/>
    </source>
</evidence>
<evidence type="ECO:0000256" key="2">
    <source>
        <dbReference type="ARBA" id="ARBA00003671"/>
    </source>
</evidence>
<feature type="domain" description="HpcH/HpaI aldolase/citrate lyase" evidence="19">
    <location>
        <begin position="6"/>
        <end position="226"/>
    </location>
</feature>
<dbReference type="AlphaFoldDB" id="A0A109UHG9"/>
<comment type="catalytic activity">
    <reaction evidence="16">
        <text>(3S)-citryl-CoA = oxaloacetate + acetyl-CoA</text>
        <dbReference type="Rhea" id="RHEA:20812"/>
        <dbReference type="ChEBI" id="CHEBI:16452"/>
        <dbReference type="ChEBI" id="CHEBI:57288"/>
        <dbReference type="ChEBI" id="CHEBI:57321"/>
        <dbReference type="EC" id="4.1.3.34"/>
    </reaction>
</comment>
<name>A0A109UHG9_9FIRM</name>
<dbReference type="NCBIfam" id="TIGR01588">
    <property type="entry name" value="citE"/>
    <property type="match status" value="1"/>
</dbReference>
<dbReference type="GO" id="GO:0008816">
    <property type="term" value="F:citryl-CoA lyase activity"/>
    <property type="evidence" value="ECO:0007669"/>
    <property type="project" value="UniProtKB-EC"/>
</dbReference>
<dbReference type="InterPro" id="IPR006475">
    <property type="entry name" value="Citrate_lyase_beta_bac"/>
</dbReference>
<keyword evidence="9" id="KW-0963">Cytoplasm</keyword>
<feature type="binding site" evidence="17">
    <location>
        <position position="129"/>
    </location>
    <ligand>
        <name>substrate</name>
    </ligand>
</feature>
<dbReference type="PIRSF" id="PIRSF015582">
    <property type="entry name" value="Cit_lyase_B"/>
    <property type="match status" value="1"/>
</dbReference>
<dbReference type="EMBL" id="CP013213">
    <property type="protein sequence ID" value="AMC94158.1"/>
    <property type="molecule type" value="Genomic_DNA"/>
</dbReference>
<dbReference type="PANTHER" id="PTHR32308">
    <property type="entry name" value="LYASE BETA SUBUNIT, PUTATIVE (AFU_ORTHOLOGUE AFUA_4G13030)-RELATED"/>
    <property type="match status" value="1"/>
</dbReference>
<comment type="function">
    <text evidence="2">Represents a citryl-ACP lyase.</text>
</comment>
<comment type="subunit">
    <text evidence="5">Oligomer with a subunit composition of (alpha,beta,gamma)6.</text>
</comment>
<evidence type="ECO:0000256" key="17">
    <source>
        <dbReference type="PIRSR" id="PIRSR015582-1"/>
    </source>
</evidence>
<evidence type="ECO:0000259" key="19">
    <source>
        <dbReference type="Pfam" id="PF03328"/>
    </source>
</evidence>
<evidence type="ECO:0000256" key="7">
    <source>
        <dbReference type="ARBA" id="ARBA00012914"/>
    </source>
</evidence>
<evidence type="ECO:0000256" key="9">
    <source>
        <dbReference type="ARBA" id="ARBA00022490"/>
    </source>
</evidence>
<dbReference type="GO" id="GO:0008815">
    <property type="term" value="F:citrate (pro-3S)-lyase activity"/>
    <property type="evidence" value="ECO:0007669"/>
    <property type="project" value="UniProtKB-EC"/>
</dbReference>
<comment type="similarity">
    <text evidence="4">Belongs to the HpcH/HpaI aldolase family. Citrate lyase beta subunit subfamily.</text>
</comment>
<proteinExistence type="inferred from homology"/>
<evidence type="ECO:0000256" key="10">
    <source>
        <dbReference type="ARBA" id="ARBA00022723"/>
    </source>
</evidence>
<evidence type="ECO:0000256" key="6">
    <source>
        <dbReference type="ARBA" id="ARBA00012258"/>
    </source>
</evidence>
<dbReference type="Proteomes" id="UP000063781">
    <property type="component" value="Chromosome"/>
</dbReference>
<dbReference type="InterPro" id="IPR040442">
    <property type="entry name" value="Pyrv_kinase-like_dom_sf"/>
</dbReference>
<dbReference type="GO" id="GO:0009346">
    <property type="term" value="C:ATP-independent citrate lyase complex"/>
    <property type="evidence" value="ECO:0007669"/>
    <property type="project" value="InterPro"/>
</dbReference>
<evidence type="ECO:0000256" key="3">
    <source>
        <dbReference type="ARBA" id="ARBA00004496"/>
    </source>
</evidence>
<dbReference type="OrthoDB" id="9786940at2"/>
<organism evidence="20 21">
    <name type="scientific">Erysipelothrix larvae</name>
    <dbReference type="NCBI Taxonomy" id="1514105"/>
    <lineage>
        <taxon>Bacteria</taxon>
        <taxon>Bacillati</taxon>
        <taxon>Bacillota</taxon>
        <taxon>Erysipelotrichia</taxon>
        <taxon>Erysipelotrichales</taxon>
        <taxon>Erysipelotrichaceae</taxon>
        <taxon>Erysipelothrix</taxon>
    </lineage>
</organism>
<keyword evidence="21" id="KW-1185">Reference proteome</keyword>
<accession>A0A109UHG9</accession>
<keyword evidence="12 20" id="KW-0456">Lyase</keyword>
<dbReference type="SUPFAM" id="SSF51621">
    <property type="entry name" value="Phosphoenolpyruvate/pyruvate domain"/>
    <property type="match status" value="1"/>
</dbReference>
<dbReference type="EC" id="4.1.3.34" evidence="6"/>
<keyword evidence="10 18" id="KW-0479">Metal-binding</keyword>
<keyword evidence="11 18" id="KW-0460">Magnesium</keyword>
<evidence type="ECO:0000256" key="8">
    <source>
        <dbReference type="ARBA" id="ARBA00015712"/>
    </source>
</evidence>
<evidence type="ECO:0000256" key="1">
    <source>
        <dbReference type="ARBA" id="ARBA00001946"/>
    </source>
</evidence>
<comment type="cofactor">
    <cofactor evidence="1">
        <name>Mg(2+)</name>
        <dbReference type="ChEBI" id="CHEBI:18420"/>
    </cofactor>
</comment>
<gene>
    <name evidence="20" type="ORF">AOC36_09200</name>
</gene>
<dbReference type="EC" id="4.1.3.6" evidence="7"/>
<evidence type="ECO:0000256" key="15">
    <source>
        <dbReference type="ARBA" id="ARBA00048308"/>
    </source>
</evidence>
<evidence type="ECO:0000256" key="11">
    <source>
        <dbReference type="ARBA" id="ARBA00022842"/>
    </source>
</evidence>
<evidence type="ECO:0000256" key="4">
    <source>
        <dbReference type="ARBA" id="ARBA00005549"/>
    </source>
</evidence>
<dbReference type="InterPro" id="IPR015813">
    <property type="entry name" value="Pyrv/PenolPyrv_kinase-like_dom"/>
</dbReference>
<reference evidence="20 21" key="1">
    <citation type="submission" date="2015-10" db="EMBL/GenBank/DDBJ databases">
        <title>Erysipelothrix larvae sp. LV19 isolated from the larval gut of the rhinoceros beetle, Trypoxylus dichotomus.</title>
        <authorList>
            <person name="Lim S."/>
            <person name="Kim B.-C."/>
        </authorList>
    </citation>
    <scope>NUCLEOTIDE SEQUENCE [LARGE SCALE GENOMIC DNA]</scope>
    <source>
        <strain evidence="20 21">LV19</strain>
    </source>
</reference>
<evidence type="ECO:0000256" key="5">
    <source>
        <dbReference type="ARBA" id="ARBA00011382"/>
    </source>
</evidence>
<protein>
    <recommendedName>
        <fullName evidence="8">Citrate lyase subunit beta</fullName>
        <ecNumber evidence="6">4.1.3.34</ecNumber>
        <ecNumber evidence="7">4.1.3.6</ecNumber>
    </recommendedName>
    <alternativeName>
        <fullName evidence="13">Citrate (pro-3S)-lyase subunit beta</fullName>
    </alternativeName>
    <alternativeName>
        <fullName evidence="14">Citryl-CoA lyase subunit</fullName>
    </alternativeName>
</protein>
<dbReference type="GO" id="GO:0006084">
    <property type="term" value="P:acetyl-CoA metabolic process"/>
    <property type="evidence" value="ECO:0007669"/>
    <property type="project" value="InterPro"/>
</dbReference>
<evidence type="ECO:0000256" key="18">
    <source>
        <dbReference type="PIRSR" id="PIRSR015582-2"/>
    </source>
</evidence>
<dbReference type="KEGG" id="erl:AOC36_09200"/>
<evidence type="ECO:0000256" key="13">
    <source>
        <dbReference type="ARBA" id="ARBA00030255"/>
    </source>
</evidence>
<dbReference type="Gene3D" id="3.20.20.60">
    <property type="entry name" value="Phosphoenolpyruvate-binding domains"/>
    <property type="match status" value="1"/>
</dbReference>
<evidence type="ECO:0000313" key="21">
    <source>
        <dbReference type="Proteomes" id="UP000063781"/>
    </source>
</evidence>
<feature type="binding site" evidence="17">
    <location>
        <position position="67"/>
    </location>
    <ligand>
        <name>substrate</name>
    </ligand>
</feature>
<evidence type="ECO:0000256" key="12">
    <source>
        <dbReference type="ARBA" id="ARBA00023239"/>
    </source>
</evidence>
<comment type="subcellular location">
    <subcellularLocation>
        <location evidence="3">Cytoplasm</location>
    </subcellularLocation>
</comment>
<dbReference type="PANTHER" id="PTHR32308:SF10">
    <property type="entry name" value="CITRATE LYASE SUBUNIT BETA"/>
    <property type="match status" value="1"/>
</dbReference>
<feature type="binding site" evidence="18">
    <location>
        <position position="129"/>
    </location>
    <ligand>
        <name>Mg(2+)</name>
        <dbReference type="ChEBI" id="CHEBI:18420"/>
    </ligand>
</feature>
<evidence type="ECO:0000256" key="16">
    <source>
        <dbReference type="ARBA" id="ARBA00049110"/>
    </source>
</evidence>
<dbReference type="GO" id="GO:0000287">
    <property type="term" value="F:magnesium ion binding"/>
    <property type="evidence" value="ECO:0007669"/>
    <property type="project" value="TreeGrafter"/>
</dbReference>
<dbReference type="Pfam" id="PF03328">
    <property type="entry name" value="HpcH_HpaI"/>
    <property type="match status" value="1"/>
</dbReference>
<comment type="catalytic activity">
    <reaction evidence="15">
        <text>citrate = oxaloacetate + acetate</text>
        <dbReference type="Rhea" id="RHEA:10760"/>
        <dbReference type="ChEBI" id="CHEBI:16452"/>
        <dbReference type="ChEBI" id="CHEBI:16947"/>
        <dbReference type="ChEBI" id="CHEBI:30089"/>
        <dbReference type="EC" id="4.1.3.6"/>
    </reaction>
</comment>
<dbReference type="InterPro" id="IPR011206">
    <property type="entry name" value="Citrate_lyase_beta/mcl1/mcl2"/>
</dbReference>
<feature type="binding site" evidence="18">
    <location>
        <position position="156"/>
    </location>
    <ligand>
        <name>Mg(2+)</name>
        <dbReference type="ChEBI" id="CHEBI:18420"/>
    </ligand>
</feature>